<dbReference type="RefSeq" id="WP_081153205.1">
    <property type="nucleotide sequence ID" value="NZ_LVYD01000063.1"/>
</dbReference>
<evidence type="ECO:0000313" key="4">
    <source>
        <dbReference type="Proteomes" id="UP000192796"/>
    </source>
</evidence>
<dbReference type="EMBL" id="LVYD01000063">
    <property type="protein sequence ID" value="OQP60464.1"/>
    <property type="molecule type" value="Genomic_DNA"/>
</dbReference>
<feature type="domain" description="DUF3347" evidence="2">
    <location>
        <begin position="44"/>
        <end position="134"/>
    </location>
</feature>
<evidence type="ECO:0000256" key="1">
    <source>
        <dbReference type="SAM" id="SignalP"/>
    </source>
</evidence>
<evidence type="ECO:0000313" key="3">
    <source>
        <dbReference type="EMBL" id="OQP60464.1"/>
    </source>
</evidence>
<dbReference type="STRING" id="1703345.A3860_33635"/>
<dbReference type="InterPro" id="IPR021782">
    <property type="entry name" value="DUF3347"/>
</dbReference>
<dbReference type="AlphaFoldDB" id="A0A1V9FQ28"/>
<protein>
    <recommendedName>
        <fullName evidence="2">DUF3347 domain-containing protein</fullName>
    </recommendedName>
</protein>
<dbReference type="Proteomes" id="UP000192796">
    <property type="component" value="Unassembled WGS sequence"/>
</dbReference>
<keyword evidence="4" id="KW-1185">Reference proteome</keyword>
<gene>
    <name evidence="3" type="ORF">A3860_33635</name>
</gene>
<feature type="chain" id="PRO_5013139450" description="DUF3347 domain-containing protein" evidence="1">
    <location>
        <begin position="21"/>
        <end position="176"/>
    </location>
</feature>
<comment type="caution">
    <text evidence="3">The sequence shown here is derived from an EMBL/GenBank/DDBJ whole genome shotgun (WGS) entry which is preliminary data.</text>
</comment>
<dbReference type="OrthoDB" id="5513217at2"/>
<feature type="signal peptide" evidence="1">
    <location>
        <begin position="1"/>
        <end position="20"/>
    </location>
</feature>
<keyword evidence="1" id="KW-0732">Signal</keyword>
<evidence type="ECO:0000259" key="2">
    <source>
        <dbReference type="Pfam" id="PF11827"/>
    </source>
</evidence>
<sequence length="176" mass="19698">MKNLFFSAILFAALTFSAKANNNALYVASTTENFVNDSPLSQLLTFYYDIKNALVKGDANTAAAKAGEFVKAVNNVDMKKLPDADMNAFMSLQEKLAFDAKHISETKEIGHQREHFQSFSNNFYKLAKAVKLSDKPVYQDYCPMKKAYWLSSEAAIKNPYYGAQMLTCGKVNDTIK</sequence>
<accession>A0A1V9FQ28</accession>
<organism evidence="3 4">
    <name type="scientific">Niastella vici</name>
    <dbReference type="NCBI Taxonomy" id="1703345"/>
    <lineage>
        <taxon>Bacteria</taxon>
        <taxon>Pseudomonadati</taxon>
        <taxon>Bacteroidota</taxon>
        <taxon>Chitinophagia</taxon>
        <taxon>Chitinophagales</taxon>
        <taxon>Chitinophagaceae</taxon>
        <taxon>Niastella</taxon>
    </lineage>
</organism>
<name>A0A1V9FQ28_9BACT</name>
<reference evidence="3 4" key="1">
    <citation type="submission" date="2016-03" db="EMBL/GenBank/DDBJ databases">
        <title>Niastella vici sp. nov., isolated from farmland soil.</title>
        <authorList>
            <person name="Chen L."/>
            <person name="Wang D."/>
            <person name="Yang S."/>
            <person name="Wang G."/>
        </authorList>
    </citation>
    <scope>NUCLEOTIDE SEQUENCE [LARGE SCALE GENOMIC DNA]</scope>
    <source>
        <strain evidence="3 4">DJ57</strain>
    </source>
</reference>
<dbReference type="Pfam" id="PF11827">
    <property type="entry name" value="DUF3347"/>
    <property type="match status" value="1"/>
</dbReference>
<proteinExistence type="predicted"/>